<feature type="domain" description="PEP-utilising enzyme C-terminal" evidence="4">
    <location>
        <begin position="306"/>
        <end position="634"/>
    </location>
</feature>
<dbReference type="PANTHER" id="PTHR22931:SF9">
    <property type="entry name" value="PYRUVATE, PHOSPHATE DIKINASE 1, CHLOROPLASTIC"/>
    <property type="match status" value="1"/>
</dbReference>
<dbReference type="Pfam" id="PF02896">
    <property type="entry name" value="PEP-utilizers_C"/>
    <property type="match status" value="1"/>
</dbReference>
<dbReference type="RefSeq" id="WP_062763610.1">
    <property type="nucleotide sequence ID" value="NZ_CP121045.1"/>
</dbReference>
<dbReference type="PANTHER" id="PTHR22931">
    <property type="entry name" value="PHOSPHOENOLPYRUVATE DIKINASE-RELATED"/>
    <property type="match status" value="1"/>
</dbReference>
<evidence type="ECO:0000256" key="1">
    <source>
        <dbReference type="ARBA" id="ARBA00003144"/>
    </source>
</evidence>
<name>A0A161R4N9_9PROT</name>
<dbReference type="EMBL" id="LPZR01000113">
    <property type="protein sequence ID" value="KYO53448.1"/>
    <property type="molecule type" value="Genomic_DNA"/>
</dbReference>
<evidence type="ECO:0000259" key="4">
    <source>
        <dbReference type="Pfam" id="PF02896"/>
    </source>
</evidence>
<dbReference type="InterPro" id="IPR015813">
    <property type="entry name" value="Pyrv/PenolPyrv_kinase-like_dom"/>
</dbReference>
<dbReference type="GO" id="GO:0050242">
    <property type="term" value="F:pyruvate, phosphate dikinase activity"/>
    <property type="evidence" value="ECO:0007669"/>
    <property type="project" value="InterPro"/>
</dbReference>
<evidence type="ECO:0000313" key="6">
    <source>
        <dbReference type="Proteomes" id="UP000075787"/>
    </source>
</evidence>
<accession>A0A161R4N9</accession>
<organism evidence="5 6">
    <name type="scientific">Tistrella mobilis</name>
    <dbReference type="NCBI Taxonomy" id="171437"/>
    <lineage>
        <taxon>Bacteria</taxon>
        <taxon>Pseudomonadati</taxon>
        <taxon>Pseudomonadota</taxon>
        <taxon>Alphaproteobacteria</taxon>
        <taxon>Geminicoccales</taxon>
        <taxon>Geminicoccaceae</taxon>
        <taxon>Tistrella</taxon>
    </lineage>
</organism>
<comment type="caution">
    <text evidence="5">The sequence shown here is derived from an EMBL/GenBank/DDBJ whole genome shotgun (WGS) entry which is preliminary data.</text>
</comment>
<comment type="function">
    <text evidence="1">Catalyzes the reversible phosphorylation of pyruvate and phosphate.</text>
</comment>
<proteinExistence type="predicted"/>
<evidence type="ECO:0000256" key="3">
    <source>
        <dbReference type="ARBA" id="ARBA00032883"/>
    </source>
</evidence>
<dbReference type="InterPro" id="IPR040442">
    <property type="entry name" value="Pyrv_kinase-like_dom_sf"/>
</dbReference>
<dbReference type="InterPro" id="IPR000121">
    <property type="entry name" value="PEP_util_C"/>
</dbReference>
<dbReference type="AlphaFoldDB" id="A0A161R4N9"/>
<sequence length="652" mass="71521">MATLSKFDFKELLTGISTRARRPEDILSGIRAADLEGVIFPRFADEGYTPFASGEAIHDGDHSGYLVLHRSTAQQMSEGPGDSADAPDYIYSVAEGDIDDFAAIKGAAGFFTSHPGKTTFSPVQSVSEGKSTIIAANIDYHESDEPVDLHFQTKSGGSRIVRTRKRWISTVDIDGREARIHEGDMVAMSGSRGLVFAGARVVAPSRIDTLYNLLTDAYLAAETEFGPASAWERLSDTAFFAAHREEIREIVASDEFRGFQSLIGFCHAQSPLRVYVNVHKTACVVRARLLASTLTFDGTGLSIDCNEAALGVGLLRDERMWIDPSDIDILRILFLGDDCTTKEHYDRIVRQYERRHGDRYYSIFSARPGGICVVRTLCMPFSKFLPDNFDIADFAARHGLDPAKTQSAFRRLSGEREVYHGCRGIRLFSIRPDLARLWLRTVLGALARANADGAGVKVRFLLATLTLPDEASRFIVTLEEVASSIFGSVKAAPIEGAATMLETGGAFICLESILRQRGHELGMVGGLIGSNDFTTACLNMNRSDAPRHLIPGYVEQGFFASSPFTHVQVSVVGRAMHEALQRSTRLALEMDQQFIWGLAGELTTDWHSVQWLARFLAPAGLTYLSTSPETIIAALLASAATRYQRPEVSRAA</sequence>
<dbReference type="Gene3D" id="3.20.20.60">
    <property type="entry name" value="Phosphoenolpyruvate-binding domains"/>
    <property type="match status" value="1"/>
</dbReference>
<dbReference type="OrthoDB" id="9765468at2"/>
<protein>
    <recommendedName>
        <fullName evidence="2">Pyruvate, phosphate dikinase</fullName>
    </recommendedName>
    <alternativeName>
        <fullName evidence="3">Pyruvate, orthophosphate dikinase</fullName>
    </alternativeName>
</protein>
<dbReference type="InterPro" id="IPR010121">
    <property type="entry name" value="Pyruvate_phosphate_dikinase"/>
</dbReference>
<dbReference type="Proteomes" id="UP000075787">
    <property type="component" value="Unassembled WGS sequence"/>
</dbReference>
<dbReference type="SUPFAM" id="SSF51621">
    <property type="entry name" value="Phosphoenolpyruvate/pyruvate domain"/>
    <property type="match status" value="1"/>
</dbReference>
<reference evidence="5 6" key="1">
    <citation type="submission" date="2015-12" db="EMBL/GenBank/DDBJ databases">
        <title>Genome sequence of Tistrella mobilis MCCC 1A02139.</title>
        <authorList>
            <person name="Lu L."/>
            <person name="Lai Q."/>
            <person name="Shao Z."/>
            <person name="Qian P."/>
        </authorList>
    </citation>
    <scope>NUCLEOTIDE SEQUENCE [LARGE SCALE GENOMIC DNA]</scope>
    <source>
        <strain evidence="5 6">MCCC 1A02139</strain>
    </source>
</reference>
<gene>
    <name evidence="5" type="ORF">AUP44_03640</name>
</gene>
<dbReference type="GeneID" id="97242938"/>
<dbReference type="Gene3D" id="3.50.30.10">
    <property type="entry name" value="Phosphohistidine domain"/>
    <property type="match status" value="1"/>
</dbReference>
<evidence type="ECO:0000313" key="5">
    <source>
        <dbReference type="EMBL" id="KYO53448.1"/>
    </source>
</evidence>
<evidence type="ECO:0000256" key="2">
    <source>
        <dbReference type="ARBA" id="ARBA00020138"/>
    </source>
</evidence>